<name>A0A0K2UA07_LEPSM</name>
<reference evidence="1" key="1">
    <citation type="submission" date="2014-05" db="EMBL/GenBank/DDBJ databases">
        <authorList>
            <person name="Chronopoulou M."/>
        </authorList>
    </citation>
    <scope>NUCLEOTIDE SEQUENCE</scope>
    <source>
        <tissue evidence="1">Whole organism</tissue>
    </source>
</reference>
<dbReference type="EMBL" id="HACA01017170">
    <property type="protein sequence ID" value="CDW34531.1"/>
    <property type="molecule type" value="Transcribed_RNA"/>
</dbReference>
<feature type="non-terminal residue" evidence="1">
    <location>
        <position position="1"/>
    </location>
</feature>
<accession>A0A0K2UA07</accession>
<sequence>TTYRQLRRIAFLFGNRFLYDNVVFKLSRFKVGDNLIPAPCIWELFFCIFLFANC</sequence>
<evidence type="ECO:0000313" key="1">
    <source>
        <dbReference type="EMBL" id="CDW34531.1"/>
    </source>
</evidence>
<protein>
    <submittedName>
        <fullName evidence="1">Uncharacterized protein</fullName>
    </submittedName>
</protein>
<organism evidence="1">
    <name type="scientific">Lepeophtheirus salmonis</name>
    <name type="common">Salmon louse</name>
    <name type="synonym">Caligus salmonis</name>
    <dbReference type="NCBI Taxonomy" id="72036"/>
    <lineage>
        <taxon>Eukaryota</taxon>
        <taxon>Metazoa</taxon>
        <taxon>Ecdysozoa</taxon>
        <taxon>Arthropoda</taxon>
        <taxon>Crustacea</taxon>
        <taxon>Multicrustacea</taxon>
        <taxon>Hexanauplia</taxon>
        <taxon>Copepoda</taxon>
        <taxon>Siphonostomatoida</taxon>
        <taxon>Caligidae</taxon>
        <taxon>Lepeophtheirus</taxon>
    </lineage>
</organism>
<dbReference type="AlphaFoldDB" id="A0A0K2UA07"/>
<proteinExistence type="predicted"/>